<feature type="compositionally biased region" description="Basic and acidic residues" evidence="1">
    <location>
        <begin position="8"/>
        <end position="26"/>
    </location>
</feature>
<evidence type="ECO:0000259" key="3">
    <source>
        <dbReference type="PROSITE" id="PS50125"/>
    </source>
</evidence>
<dbReference type="Gene3D" id="6.10.340.10">
    <property type="match status" value="1"/>
</dbReference>
<dbReference type="Proteomes" id="UP001069802">
    <property type="component" value="Unassembled WGS sequence"/>
</dbReference>
<keyword evidence="2" id="KW-1133">Transmembrane helix</keyword>
<dbReference type="SUPFAM" id="SSF55073">
    <property type="entry name" value="Nucleotide cyclase"/>
    <property type="match status" value="1"/>
</dbReference>
<dbReference type="CDD" id="cd07302">
    <property type="entry name" value="CHD"/>
    <property type="match status" value="1"/>
</dbReference>
<sequence>MATVIDTPPDKNTRYRDQSGKDKPTPKIDCAIGSQGWRPSIAVALSFGFGGITMLALAIVIWLSLHTARDNTFSLTQEITEISFGSIRSHLDNKLNTAANQVAYMANLVEQGLLDPDDSSAVIQTIKGALAATPQVTGMAIMKLDGTSIRAGWLSKNAFLSQNDKNRQAYDDLFTQTLYEMSTAKGVQWGGIVWIEEKAEPHIAVYHPLYQNKEYIGVIAAIISISSLSEYLDKLDKDTGNHTYLLLNKRMVLAHPSLIDMSRSGLTAANPLPNLDQVIDGNLRLIWDEPLVEFNEILGDGTIKGHLVDSFSGEITFLHTSFSDYGFDDLTLGIYFKEGELEGYYERLYLTGFTALAIALISVALIFLSGRFIAQPLLRLSRASQQISNLDLIHAERLPGSMFRELDIAANAYNSMLGGLKWFENYVPKTLVKQLMELDGEGILSQERDTTVMFTDIVSFTSLSESMPPAELAELLNHHFSLLGECIESEAGTIDKYIGDSIMAFWGAPSNQEDHAALACRAAIKIESALARDNAAREKAGLLPIQIRIGIHSGTAIAGNIGAKGRVNYTLIGDTVNTAQRLEALAKETLSDSTHSAKILISSATRDLLANTTTLITTLKGTFALRGRENTTEVYELTSPPSPRND</sequence>
<dbReference type="PROSITE" id="PS50125">
    <property type="entry name" value="GUANYLATE_CYCLASE_2"/>
    <property type="match status" value="1"/>
</dbReference>
<keyword evidence="2" id="KW-0812">Transmembrane</keyword>
<feature type="transmembrane region" description="Helical" evidence="2">
    <location>
        <begin position="348"/>
        <end position="374"/>
    </location>
</feature>
<evidence type="ECO:0000256" key="2">
    <source>
        <dbReference type="SAM" id="Phobius"/>
    </source>
</evidence>
<name>A0ABT4LK32_9PROT</name>
<comment type="caution">
    <text evidence="4">The sequence shown here is derived from an EMBL/GenBank/DDBJ whole genome shotgun (WGS) entry which is preliminary data.</text>
</comment>
<dbReference type="InterPro" id="IPR029787">
    <property type="entry name" value="Nucleotide_cyclase"/>
</dbReference>
<organism evidence="4 5">
    <name type="scientific">Kiloniella laminariae</name>
    <dbReference type="NCBI Taxonomy" id="454162"/>
    <lineage>
        <taxon>Bacteria</taxon>
        <taxon>Pseudomonadati</taxon>
        <taxon>Pseudomonadota</taxon>
        <taxon>Alphaproteobacteria</taxon>
        <taxon>Rhodospirillales</taxon>
        <taxon>Kiloniellaceae</taxon>
        <taxon>Kiloniella</taxon>
    </lineage>
</organism>
<feature type="region of interest" description="Disordered" evidence="1">
    <location>
        <begin position="1"/>
        <end position="27"/>
    </location>
</feature>
<gene>
    <name evidence="4" type="ORF">O4H49_11790</name>
</gene>
<dbReference type="InterPro" id="IPR050697">
    <property type="entry name" value="Adenylyl/Guanylyl_Cyclase_3/4"/>
</dbReference>
<dbReference type="PANTHER" id="PTHR43081:SF1">
    <property type="entry name" value="ADENYLATE CYCLASE, TERMINAL-DIFFERENTIATION SPECIFIC"/>
    <property type="match status" value="1"/>
</dbReference>
<proteinExistence type="predicted"/>
<evidence type="ECO:0000313" key="5">
    <source>
        <dbReference type="Proteomes" id="UP001069802"/>
    </source>
</evidence>
<dbReference type="RefSeq" id="WP_269423612.1">
    <property type="nucleotide sequence ID" value="NZ_JAPWGY010000003.1"/>
</dbReference>
<dbReference type="Pfam" id="PF00211">
    <property type="entry name" value="Guanylate_cyc"/>
    <property type="match status" value="1"/>
</dbReference>
<evidence type="ECO:0000256" key="1">
    <source>
        <dbReference type="SAM" id="MobiDB-lite"/>
    </source>
</evidence>
<keyword evidence="5" id="KW-1185">Reference proteome</keyword>
<feature type="transmembrane region" description="Helical" evidence="2">
    <location>
        <begin position="41"/>
        <end position="65"/>
    </location>
</feature>
<dbReference type="InterPro" id="IPR001054">
    <property type="entry name" value="A/G_cyclase"/>
</dbReference>
<accession>A0ABT4LK32</accession>
<feature type="domain" description="Guanylate cyclase" evidence="3">
    <location>
        <begin position="451"/>
        <end position="583"/>
    </location>
</feature>
<protein>
    <submittedName>
        <fullName evidence="4">Adenylate/guanylate cyclase domain-containing protein</fullName>
    </submittedName>
</protein>
<dbReference type="SMART" id="SM00044">
    <property type="entry name" value="CYCc"/>
    <property type="match status" value="1"/>
</dbReference>
<dbReference type="EMBL" id="JAPWGY010000003">
    <property type="protein sequence ID" value="MCZ4281464.1"/>
    <property type="molecule type" value="Genomic_DNA"/>
</dbReference>
<dbReference type="Gene3D" id="3.30.450.20">
    <property type="entry name" value="PAS domain"/>
    <property type="match status" value="1"/>
</dbReference>
<dbReference type="PANTHER" id="PTHR43081">
    <property type="entry name" value="ADENYLATE CYCLASE, TERMINAL-DIFFERENTIATION SPECIFIC-RELATED"/>
    <property type="match status" value="1"/>
</dbReference>
<keyword evidence="2" id="KW-0472">Membrane</keyword>
<reference evidence="4" key="1">
    <citation type="submission" date="2022-12" db="EMBL/GenBank/DDBJ databases">
        <title>Bacterial isolates from different developmental stages of Nematostella vectensis.</title>
        <authorList>
            <person name="Fraune S."/>
        </authorList>
    </citation>
    <scope>NUCLEOTIDE SEQUENCE</scope>
    <source>
        <strain evidence="4">G21630-S1</strain>
    </source>
</reference>
<evidence type="ECO:0000313" key="4">
    <source>
        <dbReference type="EMBL" id="MCZ4281464.1"/>
    </source>
</evidence>
<dbReference type="Gene3D" id="3.30.70.1230">
    <property type="entry name" value="Nucleotide cyclase"/>
    <property type="match status" value="1"/>
</dbReference>